<sequence length="408" mass="44183">MKKKKWLWIGLGAALILILVIVNIAAQGGRKGVPVQLARVRTEDITSRVRAPGKIEPKTQVKISADIMGKVTHLAVKEGDRVKKGQLLLQIDAIQRTADKVQAQTALASAHSRQRDADAKLKVTEANHQRQKALFEQKLLSQAEWDQATSVYDAAREAATSAREDVARAEAALTAASDQLAKTRIVAPIDGVVSALYIEEGEIVMKANVDETDVPDVRLGEKAKISVDAIPDTSFDGTVTEIGNTAKRSDTGVAVEGQTNFEVEVTFDSNVPQVRPGMTADVEIETATHPRTNGVPIQAVVVRTERELERAKKKGVRERRERRSDAIAAEEDTVGRKDKEITGIFVVRNGMAKFVAVKTGIASETMIEIAGGVKPGESVVTGPYKALRELKPEQKVRQEQPGAAKAKG</sequence>
<dbReference type="Pfam" id="PF25990">
    <property type="entry name" value="Beta-barrel_YknX"/>
    <property type="match status" value="1"/>
</dbReference>
<accession>A0A538U2P1</accession>
<evidence type="ECO:0000259" key="3">
    <source>
        <dbReference type="Pfam" id="PF25990"/>
    </source>
</evidence>
<dbReference type="AlphaFoldDB" id="A0A538U2P1"/>
<gene>
    <name evidence="4" type="ORF">E6K80_09800</name>
</gene>
<name>A0A538U2P1_UNCEI</name>
<proteinExistence type="inferred from homology"/>
<dbReference type="GO" id="GO:1990281">
    <property type="term" value="C:efflux pump complex"/>
    <property type="evidence" value="ECO:0007669"/>
    <property type="project" value="TreeGrafter"/>
</dbReference>
<dbReference type="Gene3D" id="2.40.420.20">
    <property type="match status" value="1"/>
</dbReference>
<evidence type="ECO:0000313" key="5">
    <source>
        <dbReference type="Proteomes" id="UP000319836"/>
    </source>
</evidence>
<feature type="domain" description="YknX-like beta-barrel" evidence="3">
    <location>
        <begin position="204"/>
        <end position="284"/>
    </location>
</feature>
<dbReference type="Proteomes" id="UP000319836">
    <property type="component" value="Unassembled WGS sequence"/>
</dbReference>
<feature type="coiled-coil region" evidence="2">
    <location>
        <begin position="152"/>
        <end position="179"/>
    </location>
</feature>
<reference evidence="4 5" key="1">
    <citation type="journal article" date="2019" name="Nat. Microbiol.">
        <title>Mediterranean grassland soil C-N compound turnover is dependent on rainfall and depth, and is mediated by genomically divergent microorganisms.</title>
        <authorList>
            <person name="Diamond S."/>
            <person name="Andeer P.F."/>
            <person name="Li Z."/>
            <person name="Crits-Christoph A."/>
            <person name="Burstein D."/>
            <person name="Anantharaman K."/>
            <person name="Lane K.R."/>
            <person name="Thomas B.C."/>
            <person name="Pan C."/>
            <person name="Northen T.R."/>
            <person name="Banfield J.F."/>
        </authorList>
    </citation>
    <scope>NUCLEOTIDE SEQUENCE [LARGE SCALE GENOMIC DNA]</scope>
    <source>
        <strain evidence="4">WS_10</strain>
    </source>
</reference>
<evidence type="ECO:0000313" key="4">
    <source>
        <dbReference type="EMBL" id="TMQ70029.1"/>
    </source>
</evidence>
<comment type="caution">
    <text evidence="4">The sequence shown here is derived from an EMBL/GenBank/DDBJ whole genome shotgun (WGS) entry which is preliminary data.</text>
</comment>
<dbReference type="NCBIfam" id="TIGR01730">
    <property type="entry name" value="RND_mfp"/>
    <property type="match status" value="1"/>
</dbReference>
<dbReference type="Gene3D" id="2.40.50.100">
    <property type="match status" value="2"/>
</dbReference>
<dbReference type="Gene3D" id="2.40.30.170">
    <property type="match status" value="1"/>
</dbReference>
<keyword evidence="2" id="KW-0175">Coiled coil</keyword>
<dbReference type="SUPFAM" id="SSF111369">
    <property type="entry name" value="HlyD-like secretion proteins"/>
    <property type="match status" value="1"/>
</dbReference>
<dbReference type="PANTHER" id="PTHR30469:SF33">
    <property type="entry name" value="SLR1207 PROTEIN"/>
    <property type="match status" value="1"/>
</dbReference>
<evidence type="ECO:0000256" key="2">
    <source>
        <dbReference type="SAM" id="Coils"/>
    </source>
</evidence>
<protein>
    <submittedName>
        <fullName evidence="4">Efflux RND transporter periplasmic adaptor subunit</fullName>
    </submittedName>
</protein>
<organism evidence="4 5">
    <name type="scientific">Eiseniibacteriota bacterium</name>
    <dbReference type="NCBI Taxonomy" id="2212470"/>
    <lineage>
        <taxon>Bacteria</taxon>
        <taxon>Candidatus Eiseniibacteriota</taxon>
    </lineage>
</organism>
<dbReference type="InterPro" id="IPR058636">
    <property type="entry name" value="Beta-barrel_YknX"/>
</dbReference>
<dbReference type="InterPro" id="IPR006143">
    <property type="entry name" value="RND_pump_MFP"/>
</dbReference>
<dbReference type="PANTHER" id="PTHR30469">
    <property type="entry name" value="MULTIDRUG RESISTANCE PROTEIN MDTA"/>
    <property type="match status" value="1"/>
</dbReference>
<dbReference type="PRINTS" id="PR01490">
    <property type="entry name" value="RTXTOXIND"/>
</dbReference>
<dbReference type="EMBL" id="VBPA01000241">
    <property type="protein sequence ID" value="TMQ70029.1"/>
    <property type="molecule type" value="Genomic_DNA"/>
</dbReference>
<evidence type="ECO:0000256" key="1">
    <source>
        <dbReference type="ARBA" id="ARBA00009477"/>
    </source>
</evidence>
<comment type="similarity">
    <text evidence="1">Belongs to the membrane fusion protein (MFP) (TC 8.A.1) family.</text>
</comment>
<dbReference type="GO" id="GO:0015562">
    <property type="term" value="F:efflux transmembrane transporter activity"/>
    <property type="evidence" value="ECO:0007669"/>
    <property type="project" value="TreeGrafter"/>
</dbReference>